<protein>
    <submittedName>
        <fullName evidence="1">Uncharacterized protein</fullName>
    </submittedName>
</protein>
<evidence type="ECO:0000313" key="2">
    <source>
        <dbReference type="Proteomes" id="UP000640614"/>
    </source>
</evidence>
<organism evidence="1 2">
    <name type="scientific">Flavobacterium hungaricum</name>
    <dbReference type="NCBI Taxonomy" id="2082725"/>
    <lineage>
        <taxon>Bacteria</taxon>
        <taxon>Pseudomonadati</taxon>
        <taxon>Bacteroidota</taxon>
        <taxon>Flavobacteriia</taxon>
        <taxon>Flavobacteriales</taxon>
        <taxon>Flavobacteriaceae</taxon>
        <taxon>Flavobacterium</taxon>
    </lineage>
</organism>
<proteinExistence type="predicted"/>
<sequence>MSTNTLKVTKEWLDQFHEKNIEYITTIDNRELFTAVFNGEFPGNQFNYETVFKIIEAFISSYHFIKIDYIRLIWSEKLTENNLQFLKNGEDYSLWKEKILAYNFEIDTTHFPDIEDSTDIFCNYSIDVDGEERTLYQSINDRIAIHLFFNEIKKQYSIFYYNGV</sequence>
<dbReference type="RefSeq" id="WP_193845012.1">
    <property type="nucleotide sequence ID" value="NZ_PRDM01000001.1"/>
</dbReference>
<reference evidence="1 2" key="1">
    <citation type="submission" date="2018-07" db="EMBL/GenBank/DDBJ databases">
        <title>Genome assembly of strain KB82.</title>
        <authorList>
            <person name="Kukolya J."/>
            <person name="Horvath B."/>
            <person name="Nagy I."/>
            <person name="Toth A."/>
        </authorList>
    </citation>
    <scope>NUCLEOTIDE SEQUENCE [LARGE SCALE GENOMIC DNA]</scope>
    <source>
        <strain evidence="1 2">Kb82</strain>
    </source>
</reference>
<evidence type="ECO:0000313" key="1">
    <source>
        <dbReference type="EMBL" id="MBE8723985.1"/>
    </source>
</evidence>
<dbReference type="EMBL" id="PRDM01000001">
    <property type="protein sequence ID" value="MBE8723985.1"/>
    <property type="molecule type" value="Genomic_DNA"/>
</dbReference>
<comment type="caution">
    <text evidence="1">The sequence shown here is derived from an EMBL/GenBank/DDBJ whole genome shotgun (WGS) entry which is preliminary data.</text>
</comment>
<accession>A0ABR9TFF5</accession>
<gene>
    <name evidence="1" type="ORF">C4F50_03420</name>
</gene>
<keyword evidence="2" id="KW-1185">Reference proteome</keyword>
<dbReference type="Proteomes" id="UP000640614">
    <property type="component" value="Unassembled WGS sequence"/>
</dbReference>
<name>A0ABR9TFF5_9FLAO</name>